<sequence length="230" mass="26293">MKFIRRAHGKRLGPLRKLRDEVLETEALVTTTSAKHFLSNRSRTTRRMREKLANSRTPARERSEEPPESVSRKRQRTDRSAPQRRTPAKARTSSGAEPASEERAGARRPSRSQALSRDEDSYTVIAGQARSEDKDIDAMPLDELLHESDLPDDEIAGTAQDHRRAAEQDVEREEGASRGEASDDMIRWEKKKRLIEQLRETAEVLHRVEMPGMVEKMMLRACQLLDEEAL</sequence>
<proteinExistence type="predicted"/>
<accession>R7QUE0</accession>
<keyword evidence="3" id="KW-1185">Reference proteome</keyword>
<dbReference type="Gramene" id="CDF40960">
    <property type="protein sequence ID" value="CDF40960"/>
    <property type="gene ID" value="CHC_T00007550001"/>
</dbReference>
<dbReference type="EMBL" id="HG002285">
    <property type="protein sequence ID" value="CDF40960.1"/>
    <property type="molecule type" value="Genomic_DNA"/>
</dbReference>
<feature type="compositionally biased region" description="Basic and acidic residues" evidence="1">
    <location>
        <begin position="130"/>
        <end position="149"/>
    </location>
</feature>
<feature type="compositionally biased region" description="Basic and acidic residues" evidence="1">
    <location>
        <begin position="50"/>
        <end position="65"/>
    </location>
</feature>
<evidence type="ECO:0000256" key="1">
    <source>
        <dbReference type="SAM" id="MobiDB-lite"/>
    </source>
</evidence>
<dbReference type="AlphaFoldDB" id="R7QUE0"/>
<dbReference type="KEGG" id="ccp:CHC_T00007550001"/>
<dbReference type="RefSeq" id="XP_005711254.1">
    <property type="nucleotide sequence ID" value="XM_005711197.1"/>
</dbReference>
<feature type="region of interest" description="Disordered" evidence="1">
    <location>
        <begin position="35"/>
        <end position="183"/>
    </location>
</feature>
<reference evidence="3" key="1">
    <citation type="journal article" date="2013" name="Proc. Natl. Acad. Sci. U.S.A.">
        <title>Genome structure and metabolic features in the red seaweed Chondrus crispus shed light on evolution of the Archaeplastida.</title>
        <authorList>
            <person name="Collen J."/>
            <person name="Porcel B."/>
            <person name="Carre W."/>
            <person name="Ball S.G."/>
            <person name="Chaparro C."/>
            <person name="Tonon T."/>
            <person name="Barbeyron T."/>
            <person name="Michel G."/>
            <person name="Noel B."/>
            <person name="Valentin K."/>
            <person name="Elias M."/>
            <person name="Artiguenave F."/>
            <person name="Arun A."/>
            <person name="Aury J.M."/>
            <person name="Barbosa-Neto J.F."/>
            <person name="Bothwell J.H."/>
            <person name="Bouget F.Y."/>
            <person name="Brillet L."/>
            <person name="Cabello-Hurtado F."/>
            <person name="Capella-Gutierrez S."/>
            <person name="Charrier B."/>
            <person name="Cladiere L."/>
            <person name="Cock J.M."/>
            <person name="Coelho S.M."/>
            <person name="Colleoni C."/>
            <person name="Czjzek M."/>
            <person name="Da Silva C."/>
            <person name="Delage L."/>
            <person name="Denoeud F."/>
            <person name="Deschamps P."/>
            <person name="Dittami S.M."/>
            <person name="Gabaldon T."/>
            <person name="Gachon C.M."/>
            <person name="Groisillier A."/>
            <person name="Herve C."/>
            <person name="Jabbari K."/>
            <person name="Katinka M."/>
            <person name="Kloareg B."/>
            <person name="Kowalczyk N."/>
            <person name="Labadie K."/>
            <person name="Leblanc C."/>
            <person name="Lopez P.J."/>
            <person name="McLachlan D.H."/>
            <person name="Meslet-Cladiere L."/>
            <person name="Moustafa A."/>
            <person name="Nehr Z."/>
            <person name="Nyvall Collen P."/>
            <person name="Panaud O."/>
            <person name="Partensky F."/>
            <person name="Poulain J."/>
            <person name="Rensing S.A."/>
            <person name="Rousvoal S."/>
            <person name="Samson G."/>
            <person name="Symeonidi A."/>
            <person name="Weissenbach J."/>
            <person name="Zambounis A."/>
            <person name="Wincker P."/>
            <person name="Boyen C."/>
        </authorList>
    </citation>
    <scope>NUCLEOTIDE SEQUENCE [LARGE SCALE GENOMIC DNA]</scope>
    <source>
        <strain evidence="3">cv. Stackhouse</strain>
    </source>
</reference>
<gene>
    <name evidence="2" type="ORF">CHC_T00007550001</name>
</gene>
<evidence type="ECO:0000313" key="2">
    <source>
        <dbReference type="EMBL" id="CDF40960.1"/>
    </source>
</evidence>
<evidence type="ECO:0000313" key="3">
    <source>
        <dbReference type="Proteomes" id="UP000012073"/>
    </source>
</evidence>
<dbReference type="GeneID" id="17318976"/>
<organism evidence="2 3">
    <name type="scientific">Chondrus crispus</name>
    <name type="common">Carrageen Irish moss</name>
    <name type="synonym">Polymorpha crispa</name>
    <dbReference type="NCBI Taxonomy" id="2769"/>
    <lineage>
        <taxon>Eukaryota</taxon>
        <taxon>Rhodophyta</taxon>
        <taxon>Florideophyceae</taxon>
        <taxon>Rhodymeniophycidae</taxon>
        <taxon>Gigartinales</taxon>
        <taxon>Gigartinaceae</taxon>
        <taxon>Chondrus</taxon>
    </lineage>
</organism>
<feature type="compositionally biased region" description="Basic and acidic residues" evidence="1">
    <location>
        <begin position="160"/>
        <end position="183"/>
    </location>
</feature>
<name>R7QUE0_CHOCR</name>
<dbReference type="Proteomes" id="UP000012073">
    <property type="component" value="Unassembled WGS sequence"/>
</dbReference>
<protein>
    <submittedName>
        <fullName evidence="2">Uncharacterized protein</fullName>
    </submittedName>
</protein>